<evidence type="ECO:0000259" key="2">
    <source>
        <dbReference type="SMART" id="SM00477"/>
    </source>
</evidence>
<organism evidence="4 5">
    <name type="scientific">Porites lobata</name>
    <dbReference type="NCBI Taxonomy" id="104759"/>
    <lineage>
        <taxon>Eukaryota</taxon>
        <taxon>Metazoa</taxon>
        <taxon>Cnidaria</taxon>
        <taxon>Anthozoa</taxon>
        <taxon>Hexacorallia</taxon>
        <taxon>Scleractinia</taxon>
        <taxon>Fungiina</taxon>
        <taxon>Poritidae</taxon>
        <taxon>Porites</taxon>
    </lineage>
</organism>
<proteinExistence type="inferred from homology"/>
<dbReference type="InterPro" id="IPR044925">
    <property type="entry name" value="His-Me_finger_sf"/>
</dbReference>
<keyword evidence="5" id="KW-1185">Reference proteome</keyword>
<accession>A0ABN8P6T7</accession>
<protein>
    <submittedName>
        <fullName evidence="4">Uncharacterized protein</fullName>
    </submittedName>
</protein>
<dbReference type="InterPro" id="IPR044929">
    <property type="entry name" value="DNA/RNA_non-sp_Endonuclease_sf"/>
</dbReference>
<dbReference type="Gene3D" id="3.40.570.10">
    <property type="entry name" value="Extracellular Endonuclease, subunit A"/>
    <property type="match status" value="1"/>
</dbReference>
<reference evidence="4 5" key="1">
    <citation type="submission" date="2022-05" db="EMBL/GenBank/DDBJ databases">
        <authorList>
            <consortium name="Genoscope - CEA"/>
            <person name="William W."/>
        </authorList>
    </citation>
    <scope>NUCLEOTIDE SEQUENCE [LARGE SCALE GENOMIC DNA]</scope>
</reference>
<feature type="domain" description="ENPP1-3/EXOG-like endonuclease/phosphodiesterase" evidence="2">
    <location>
        <begin position="40"/>
        <end position="238"/>
    </location>
</feature>
<dbReference type="SMART" id="SM00892">
    <property type="entry name" value="Endonuclease_NS"/>
    <property type="match status" value="1"/>
</dbReference>
<comment type="caution">
    <text evidence="4">The sequence shown here is derived from an EMBL/GenBank/DDBJ whole genome shotgun (WGS) entry which is preliminary data.</text>
</comment>
<evidence type="ECO:0000313" key="4">
    <source>
        <dbReference type="EMBL" id="CAH3135640.1"/>
    </source>
</evidence>
<dbReference type="InterPro" id="IPR001604">
    <property type="entry name" value="Endo_G_ENPP1-like_dom"/>
</dbReference>
<feature type="non-terminal residue" evidence="4">
    <location>
        <position position="1"/>
    </location>
</feature>
<dbReference type="Proteomes" id="UP001159405">
    <property type="component" value="Unassembled WGS sequence"/>
</dbReference>
<dbReference type="PANTHER" id="PTHR13966">
    <property type="entry name" value="ENDONUCLEASE RELATED"/>
    <property type="match status" value="1"/>
</dbReference>
<sequence>AFDNDINGCLFKDWADQGIISNTVQCGGAGLCYRNNPQDPTLFAVCYNTNTLTPDFTGHIVKNFAGGGRGSRSFKMDLGPFAPNPQAKPAYYRTSFQSQLFNNFEVKKQQFLSRGHLVPNGDFGPLEDRALTFIMTNVAPQWQLFNLRNWGQLEAAVRAYVATKSQQFQGVYVFTGVAGGVNIRLRQRVEVPQFFWRAICDPSTSESIFFYAKNPVGEVAGNPKVAGCNGIMQDRAFGVIECTSVSSVSAQFNLQFSFGGNKCRPSTKGSFMDSFLTNRLR</sequence>
<evidence type="ECO:0000256" key="1">
    <source>
        <dbReference type="ARBA" id="ARBA00010052"/>
    </source>
</evidence>
<evidence type="ECO:0000259" key="3">
    <source>
        <dbReference type="SMART" id="SM00892"/>
    </source>
</evidence>
<dbReference type="EMBL" id="CALNXK010000056">
    <property type="protein sequence ID" value="CAH3135640.1"/>
    <property type="molecule type" value="Genomic_DNA"/>
</dbReference>
<dbReference type="Pfam" id="PF01223">
    <property type="entry name" value="Endonuclease_NS"/>
    <property type="match status" value="1"/>
</dbReference>
<evidence type="ECO:0000313" key="5">
    <source>
        <dbReference type="Proteomes" id="UP001159405"/>
    </source>
</evidence>
<gene>
    <name evidence="4" type="ORF">PLOB_00038000</name>
</gene>
<dbReference type="InterPro" id="IPR040255">
    <property type="entry name" value="Non-specific_endonuclease"/>
</dbReference>
<name>A0ABN8P6T7_9CNID</name>
<dbReference type="SMART" id="SM00477">
    <property type="entry name" value="NUC"/>
    <property type="match status" value="1"/>
</dbReference>
<dbReference type="PANTHER" id="PTHR13966:SF19">
    <property type="entry name" value="NUCLEASE EXOG, MITOCHONDRIAL"/>
    <property type="match status" value="1"/>
</dbReference>
<feature type="domain" description="DNA/RNA non-specific endonuclease/pyrophosphatase/phosphodiesterase" evidence="3">
    <location>
        <begin position="39"/>
        <end position="234"/>
    </location>
</feature>
<dbReference type="SUPFAM" id="SSF54060">
    <property type="entry name" value="His-Me finger endonucleases"/>
    <property type="match status" value="1"/>
</dbReference>
<dbReference type="InterPro" id="IPR020821">
    <property type="entry name" value="ENPP1-3/EXOG-like_nuc-like"/>
</dbReference>
<comment type="similarity">
    <text evidence="1">Belongs to the DNA/RNA non-specific endonuclease family.</text>
</comment>